<evidence type="ECO:0000313" key="3">
    <source>
        <dbReference type="Proteomes" id="UP000029994"/>
    </source>
</evidence>
<dbReference type="Proteomes" id="UP000029994">
    <property type="component" value="Unassembled WGS sequence"/>
</dbReference>
<evidence type="ECO:0008006" key="4">
    <source>
        <dbReference type="Google" id="ProtNLM"/>
    </source>
</evidence>
<keyword evidence="3" id="KW-1185">Reference proteome</keyword>
<protein>
    <recommendedName>
        <fullName evidence="4">Solute-binding protein family 3/N-terminal domain-containing protein</fullName>
    </recommendedName>
</protein>
<sequence>MKWLAFLLSLWLPLSLASANPKSITLTLPTQMDGTHLFYHELLKQSLADIGVKLVINTPFEHIPQKRLIKMVENNQLSLMWLVQSRERDAQYPFINAPVTKGLIGQRVLFIPKGAQAQYNQINSLEDLQRSGLVAGLGSSWFDTDVWQANHLAYYPQDGEWRALYDKLSRVGPVNYFPRGINEIMTEARLVPNLDIEQRLLIVYDRDFRFYLSESAERHQTLLQEALERADKSGLLQRLIDTYWLKDLKKLNLEKRVVIRLPNSGD</sequence>
<dbReference type="STRING" id="29495.EA26_07505"/>
<proteinExistence type="predicted"/>
<organism evidence="2 3">
    <name type="scientific">Vibrio navarrensis</name>
    <dbReference type="NCBI Taxonomy" id="29495"/>
    <lineage>
        <taxon>Bacteria</taxon>
        <taxon>Pseudomonadati</taxon>
        <taxon>Pseudomonadota</taxon>
        <taxon>Gammaproteobacteria</taxon>
        <taxon>Vibrionales</taxon>
        <taxon>Vibrionaceae</taxon>
        <taxon>Vibrio</taxon>
    </lineage>
</organism>
<keyword evidence="1" id="KW-0732">Signal</keyword>
<dbReference type="eggNOG" id="COG0834">
    <property type="taxonomic scope" value="Bacteria"/>
</dbReference>
<evidence type="ECO:0000256" key="1">
    <source>
        <dbReference type="SAM" id="SignalP"/>
    </source>
</evidence>
<name>A0A099LUL8_9VIBR</name>
<accession>A0A099LUL8</accession>
<dbReference type="RefSeq" id="WP_039426248.1">
    <property type="nucleotide sequence ID" value="NZ_CAWPVW010000076.1"/>
</dbReference>
<dbReference type="GeneID" id="43683043"/>
<dbReference type="AlphaFoldDB" id="A0A099LUL8"/>
<feature type="signal peptide" evidence="1">
    <location>
        <begin position="1"/>
        <end position="19"/>
    </location>
</feature>
<comment type="caution">
    <text evidence="2">The sequence shown here is derived from an EMBL/GenBank/DDBJ whole genome shotgun (WGS) entry which is preliminary data.</text>
</comment>
<dbReference type="SUPFAM" id="SSF53850">
    <property type="entry name" value="Periplasmic binding protein-like II"/>
    <property type="match status" value="1"/>
</dbReference>
<reference evidence="2 3" key="1">
    <citation type="submission" date="2014-04" db="EMBL/GenBank/DDBJ databases">
        <title>Genome sequencing of Vibrio navarrensis strains.</title>
        <authorList>
            <person name="Gladney L.M."/>
            <person name="Katz L.S."/>
            <person name="Marino-Ramirez L."/>
            <person name="Jordan I.K."/>
        </authorList>
    </citation>
    <scope>NUCLEOTIDE SEQUENCE [LARGE SCALE GENOMIC DNA]</scope>
    <source>
        <strain evidence="2 3">ATCC 51183</strain>
    </source>
</reference>
<gene>
    <name evidence="2" type="ORF">EA26_07505</name>
</gene>
<dbReference type="EMBL" id="JMCG01000001">
    <property type="protein sequence ID" value="KGK11161.1"/>
    <property type="molecule type" value="Genomic_DNA"/>
</dbReference>
<evidence type="ECO:0000313" key="2">
    <source>
        <dbReference type="EMBL" id="KGK11161.1"/>
    </source>
</evidence>
<feature type="chain" id="PRO_5001950213" description="Solute-binding protein family 3/N-terminal domain-containing protein" evidence="1">
    <location>
        <begin position="20"/>
        <end position="266"/>
    </location>
</feature>